<keyword evidence="1" id="KW-0472">Membrane</keyword>
<evidence type="ECO:0000313" key="3">
    <source>
        <dbReference type="Proteomes" id="UP000190648"/>
    </source>
</evidence>
<reference evidence="2 3" key="1">
    <citation type="submission" date="2016-02" db="EMBL/GenBank/DDBJ databases">
        <title>Band-tailed pigeon sequencing and assembly.</title>
        <authorList>
            <person name="Soares A.E."/>
            <person name="Novak B.J."/>
            <person name="Rice E.S."/>
            <person name="O'Connell B."/>
            <person name="Chang D."/>
            <person name="Weber S."/>
            <person name="Shapiro B."/>
        </authorList>
    </citation>
    <scope>NUCLEOTIDE SEQUENCE [LARGE SCALE GENOMIC DNA]</scope>
    <source>
        <strain evidence="2">BTP2013</strain>
        <tissue evidence="2">Blood</tissue>
    </source>
</reference>
<dbReference type="EMBL" id="LSYS01002834">
    <property type="protein sequence ID" value="OPJ85535.1"/>
    <property type="molecule type" value="Genomic_DNA"/>
</dbReference>
<gene>
    <name evidence="2" type="ORF">AV530_001750</name>
</gene>
<comment type="caution">
    <text evidence="2">The sequence shown here is derived from an EMBL/GenBank/DDBJ whole genome shotgun (WGS) entry which is preliminary data.</text>
</comment>
<keyword evidence="1" id="KW-0812">Transmembrane</keyword>
<dbReference type="AlphaFoldDB" id="A0A1V4KM94"/>
<evidence type="ECO:0000313" key="2">
    <source>
        <dbReference type="EMBL" id="OPJ85535.1"/>
    </source>
</evidence>
<evidence type="ECO:0000256" key="1">
    <source>
        <dbReference type="SAM" id="Phobius"/>
    </source>
</evidence>
<name>A0A1V4KM94_PATFA</name>
<dbReference type="Proteomes" id="UP000190648">
    <property type="component" value="Unassembled WGS sequence"/>
</dbReference>
<accession>A0A1V4KM94</accession>
<keyword evidence="3" id="KW-1185">Reference proteome</keyword>
<protein>
    <submittedName>
        <fullName evidence="2">Uncharacterized protein</fullName>
    </submittedName>
</protein>
<organism evidence="2 3">
    <name type="scientific">Patagioenas fasciata monilis</name>
    <dbReference type="NCBI Taxonomy" id="372326"/>
    <lineage>
        <taxon>Eukaryota</taxon>
        <taxon>Metazoa</taxon>
        <taxon>Chordata</taxon>
        <taxon>Craniata</taxon>
        <taxon>Vertebrata</taxon>
        <taxon>Euteleostomi</taxon>
        <taxon>Archelosauria</taxon>
        <taxon>Archosauria</taxon>
        <taxon>Dinosauria</taxon>
        <taxon>Saurischia</taxon>
        <taxon>Theropoda</taxon>
        <taxon>Coelurosauria</taxon>
        <taxon>Aves</taxon>
        <taxon>Neognathae</taxon>
        <taxon>Neoaves</taxon>
        <taxon>Columbimorphae</taxon>
        <taxon>Columbiformes</taxon>
        <taxon>Columbidae</taxon>
        <taxon>Patagioenas</taxon>
    </lineage>
</organism>
<keyword evidence="1" id="KW-1133">Transmembrane helix</keyword>
<proteinExistence type="predicted"/>
<feature type="transmembrane region" description="Helical" evidence="1">
    <location>
        <begin position="12"/>
        <end position="28"/>
    </location>
</feature>
<sequence>MITTSNGSGSVAWLASCLQGFILLYLAFPCACSPSPTSGIQIVYWNPEWAGQKDICCLVKPDDDLTIHHLEPQSAFAWELKLSDENYASVLYSHSEVGQQNS</sequence>